<sequence length="244" mass="26867">MTFPGVGGLSYLYPCLPFAILVALYFPVTCSELWSSWKRPVSNLSAAGLSRLDDDESLEFRRAERRGGSGMISDGKGCCVLVSELYGVCVSLMIVNQPQVNCDESSMATPDERKEGRIILDIPSLDILCEGDLSRKLCSGLQRQHVQRLSHSLLGFAGSRWSQFLKPDFFHEELLELKALWWRTRHSSGRVKATTAPWFPFLRICTAGVVANGHGYNSYFMAPSLCSCIGFLGLGCSEGLGLAL</sequence>
<organism evidence="2 3">
    <name type="scientific">Brassica cretica</name>
    <name type="common">Mustard</name>
    <dbReference type="NCBI Taxonomy" id="69181"/>
    <lineage>
        <taxon>Eukaryota</taxon>
        <taxon>Viridiplantae</taxon>
        <taxon>Streptophyta</taxon>
        <taxon>Embryophyta</taxon>
        <taxon>Tracheophyta</taxon>
        <taxon>Spermatophyta</taxon>
        <taxon>Magnoliopsida</taxon>
        <taxon>eudicotyledons</taxon>
        <taxon>Gunneridae</taxon>
        <taxon>Pentapetalae</taxon>
        <taxon>rosids</taxon>
        <taxon>malvids</taxon>
        <taxon>Brassicales</taxon>
        <taxon>Brassicaceae</taxon>
        <taxon>Brassiceae</taxon>
        <taxon>Brassica</taxon>
    </lineage>
</organism>
<protein>
    <submittedName>
        <fullName evidence="2">Uncharacterized protein</fullName>
    </submittedName>
</protein>
<dbReference type="Proteomes" id="UP000266723">
    <property type="component" value="Unassembled WGS sequence"/>
</dbReference>
<comment type="caution">
    <text evidence="2">The sequence shown here is derived from an EMBL/GenBank/DDBJ whole genome shotgun (WGS) entry which is preliminary data.</text>
</comment>
<gene>
    <name evidence="2" type="ORF">DY000_02017536</name>
</gene>
<reference evidence="2 3" key="1">
    <citation type="journal article" date="2020" name="BMC Genomics">
        <title>Intraspecific diversification of the crop wild relative Brassica cretica Lam. using demographic model selection.</title>
        <authorList>
            <person name="Kioukis A."/>
            <person name="Michalopoulou V.A."/>
            <person name="Briers L."/>
            <person name="Pirintsos S."/>
            <person name="Studholme D.J."/>
            <person name="Pavlidis P."/>
            <person name="Sarris P.F."/>
        </authorList>
    </citation>
    <scope>NUCLEOTIDE SEQUENCE [LARGE SCALE GENOMIC DNA]</scope>
    <source>
        <strain evidence="3">cv. PFS-1207/04</strain>
    </source>
</reference>
<feature type="transmembrane region" description="Helical" evidence="1">
    <location>
        <begin position="6"/>
        <end position="28"/>
    </location>
</feature>
<evidence type="ECO:0000313" key="2">
    <source>
        <dbReference type="EMBL" id="KAF3562481.1"/>
    </source>
</evidence>
<evidence type="ECO:0000313" key="3">
    <source>
        <dbReference type="Proteomes" id="UP000266723"/>
    </source>
</evidence>
<evidence type="ECO:0000256" key="1">
    <source>
        <dbReference type="SAM" id="Phobius"/>
    </source>
</evidence>
<proteinExistence type="predicted"/>
<dbReference type="EMBL" id="QGKV02000759">
    <property type="protein sequence ID" value="KAF3562481.1"/>
    <property type="molecule type" value="Genomic_DNA"/>
</dbReference>
<keyword evidence="1" id="KW-0812">Transmembrane</keyword>
<name>A0ABQ7CQZ9_BRACR</name>
<keyword evidence="1" id="KW-0472">Membrane</keyword>
<accession>A0ABQ7CQZ9</accession>
<keyword evidence="1" id="KW-1133">Transmembrane helix</keyword>
<keyword evidence="3" id="KW-1185">Reference proteome</keyword>